<dbReference type="InterPro" id="IPR001466">
    <property type="entry name" value="Beta-lactam-related"/>
</dbReference>
<dbReference type="InterPro" id="IPR012338">
    <property type="entry name" value="Beta-lactam/transpept-like"/>
</dbReference>
<keyword evidence="4" id="KW-1185">Reference proteome</keyword>
<organism evidence="3 4">
    <name type="scientific">Tothia fuscella</name>
    <dbReference type="NCBI Taxonomy" id="1048955"/>
    <lineage>
        <taxon>Eukaryota</taxon>
        <taxon>Fungi</taxon>
        <taxon>Dikarya</taxon>
        <taxon>Ascomycota</taxon>
        <taxon>Pezizomycotina</taxon>
        <taxon>Dothideomycetes</taxon>
        <taxon>Pleosporomycetidae</taxon>
        <taxon>Venturiales</taxon>
        <taxon>Cylindrosympodiaceae</taxon>
        <taxon>Tothia</taxon>
    </lineage>
</organism>
<evidence type="ECO:0000313" key="4">
    <source>
        <dbReference type="Proteomes" id="UP000800235"/>
    </source>
</evidence>
<dbReference type="InterPro" id="IPR050491">
    <property type="entry name" value="AmpC-like"/>
</dbReference>
<reference evidence="3" key="1">
    <citation type="journal article" date="2020" name="Stud. Mycol.">
        <title>101 Dothideomycetes genomes: a test case for predicting lifestyles and emergence of pathogens.</title>
        <authorList>
            <person name="Haridas S."/>
            <person name="Albert R."/>
            <person name="Binder M."/>
            <person name="Bloem J."/>
            <person name="Labutti K."/>
            <person name="Salamov A."/>
            <person name="Andreopoulos B."/>
            <person name="Baker S."/>
            <person name="Barry K."/>
            <person name="Bills G."/>
            <person name="Bluhm B."/>
            <person name="Cannon C."/>
            <person name="Castanera R."/>
            <person name="Culley D."/>
            <person name="Daum C."/>
            <person name="Ezra D."/>
            <person name="Gonzalez J."/>
            <person name="Henrissat B."/>
            <person name="Kuo A."/>
            <person name="Liang C."/>
            <person name="Lipzen A."/>
            <person name="Lutzoni F."/>
            <person name="Magnuson J."/>
            <person name="Mondo S."/>
            <person name="Nolan M."/>
            <person name="Ohm R."/>
            <person name="Pangilinan J."/>
            <person name="Park H.-J."/>
            <person name="Ramirez L."/>
            <person name="Alfaro M."/>
            <person name="Sun H."/>
            <person name="Tritt A."/>
            <person name="Yoshinaga Y."/>
            <person name="Zwiers L.-H."/>
            <person name="Turgeon B."/>
            <person name="Goodwin S."/>
            <person name="Spatafora J."/>
            <person name="Crous P."/>
            <person name="Grigoriev I."/>
        </authorList>
    </citation>
    <scope>NUCLEOTIDE SEQUENCE</scope>
    <source>
        <strain evidence="3">CBS 130266</strain>
    </source>
</reference>
<proteinExistence type="inferred from homology"/>
<evidence type="ECO:0000313" key="3">
    <source>
        <dbReference type="EMBL" id="KAF2430728.1"/>
    </source>
</evidence>
<dbReference type="Proteomes" id="UP000800235">
    <property type="component" value="Unassembled WGS sequence"/>
</dbReference>
<dbReference type="EMBL" id="MU007037">
    <property type="protein sequence ID" value="KAF2430728.1"/>
    <property type="molecule type" value="Genomic_DNA"/>
</dbReference>
<dbReference type="OrthoDB" id="5946976at2759"/>
<feature type="domain" description="Beta-lactamase-related" evidence="2">
    <location>
        <begin position="15"/>
        <end position="124"/>
    </location>
</feature>
<comment type="similarity">
    <text evidence="1">Belongs to the peptidase S12 family.</text>
</comment>
<dbReference type="Pfam" id="PF00144">
    <property type="entry name" value="Beta-lactamase"/>
    <property type="match status" value="1"/>
</dbReference>
<evidence type="ECO:0000256" key="1">
    <source>
        <dbReference type="ARBA" id="ARBA00038215"/>
    </source>
</evidence>
<comment type="caution">
    <text evidence="3">The sequence shown here is derived from an EMBL/GenBank/DDBJ whole genome shotgun (WGS) entry which is preliminary data.</text>
</comment>
<evidence type="ECO:0000259" key="2">
    <source>
        <dbReference type="Pfam" id="PF00144"/>
    </source>
</evidence>
<dbReference type="Gene3D" id="3.40.710.10">
    <property type="entry name" value="DD-peptidase/beta-lactamase superfamily"/>
    <property type="match status" value="1"/>
</dbReference>
<accession>A0A9P4NSS2</accession>
<dbReference type="SUPFAM" id="SSF56601">
    <property type="entry name" value="beta-lactamase/transpeptidase-like"/>
    <property type="match status" value="1"/>
</dbReference>
<gene>
    <name evidence="3" type="ORF">EJ08DRAFT_219128</name>
</gene>
<dbReference type="PANTHER" id="PTHR46825:SF14">
    <property type="entry name" value="BETA-LACTAMASE-RELATED DOMAIN-CONTAINING PROTEIN"/>
    <property type="match status" value="1"/>
</dbReference>
<dbReference type="PANTHER" id="PTHR46825">
    <property type="entry name" value="D-ALANYL-D-ALANINE-CARBOXYPEPTIDASE/ENDOPEPTIDASE AMPH"/>
    <property type="match status" value="1"/>
</dbReference>
<sequence length="140" mass="16504">MCWTEFGHLSLPRSETVHFSSDLDIIRPLRKRWLYNNWGYGLADCVIEKLTRDTWGRFLTEEIFRLNRMMNTTLHHVTESETYAEGYMSLTDDTPGLEEGKLLEGAVAVQSNIRELLQFYKHLMEAERIIKRLRGIVLRL</sequence>
<protein>
    <recommendedName>
        <fullName evidence="2">Beta-lactamase-related domain-containing protein</fullName>
    </recommendedName>
</protein>
<dbReference type="AlphaFoldDB" id="A0A9P4NSS2"/>
<name>A0A9P4NSS2_9PEZI</name>